<protein>
    <submittedName>
        <fullName evidence="1">Uncharacterized protein</fullName>
    </submittedName>
</protein>
<dbReference type="EMBL" id="JASBWR010000053">
    <property type="protein sequence ID" value="KAJ9102127.1"/>
    <property type="molecule type" value="Genomic_DNA"/>
</dbReference>
<dbReference type="Proteomes" id="UP001241377">
    <property type="component" value="Unassembled WGS sequence"/>
</dbReference>
<accession>A0ACC2VS12</accession>
<keyword evidence="2" id="KW-1185">Reference proteome</keyword>
<reference evidence="1" key="1">
    <citation type="submission" date="2023-04" db="EMBL/GenBank/DDBJ databases">
        <title>Draft Genome sequencing of Naganishia species isolated from polar environments using Oxford Nanopore Technology.</title>
        <authorList>
            <person name="Leo P."/>
            <person name="Venkateswaran K."/>
        </authorList>
    </citation>
    <scope>NUCLEOTIDE SEQUENCE</scope>
    <source>
        <strain evidence="1">MNA-CCFEE 5261</strain>
    </source>
</reference>
<proteinExistence type="predicted"/>
<organism evidence="1 2">
    <name type="scientific">Naganishia cerealis</name>
    <dbReference type="NCBI Taxonomy" id="610337"/>
    <lineage>
        <taxon>Eukaryota</taxon>
        <taxon>Fungi</taxon>
        <taxon>Dikarya</taxon>
        <taxon>Basidiomycota</taxon>
        <taxon>Agaricomycotina</taxon>
        <taxon>Tremellomycetes</taxon>
        <taxon>Filobasidiales</taxon>
        <taxon>Filobasidiaceae</taxon>
        <taxon>Naganishia</taxon>
    </lineage>
</organism>
<evidence type="ECO:0000313" key="2">
    <source>
        <dbReference type="Proteomes" id="UP001241377"/>
    </source>
</evidence>
<evidence type="ECO:0000313" key="1">
    <source>
        <dbReference type="EMBL" id="KAJ9102127.1"/>
    </source>
</evidence>
<gene>
    <name evidence="1" type="ORF">QFC19_004863</name>
</gene>
<comment type="caution">
    <text evidence="1">The sequence shown here is derived from an EMBL/GenBank/DDBJ whole genome shotgun (WGS) entry which is preliminary data.</text>
</comment>
<sequence>MGSRADTIIWLLEELGVEYEVKYVQLKRMFTAPKEFKDFHRLGKAPIVTITKDNGEVITLAESGHVCSYFLRHYDTNKKLLPNVKNAEEKVDYFLHYLEGTLMTSVIGLVVTFSTTRRHKHLRDDFQNMIGTYFLPELRNNLLYLTEQLKKSSGPYFLGDKLSVVDIYLSYPFSGLIGPTYGLFTGSEKKLEDDYPELAKWMETLKNEPGRIKAYSNIDLNIILKL</sequence>
<name>A0ACC2VS12_9TREE</name>